<accession>A0A5A7TE48</accession>
<name>A0A5A7TE48_CUCMM</name>
<dbReference type="AlphaFoldDB" id="A0A5A7TE48"/>
<comment type="caution">
    <text evidence="1">The sequence shown here is derived from an EMBL/GenBank/DDBJ whole genome shotgun (WGS) entry which is preliminary data.</text>
</comment>
<evidence type="ECO:0000313" key="2">
    <source>
        <dbReference type="Proteomes" id="UP000321393"/>
    </source>
</evidence>
<evidence type="ECO:0000313" key="1">
    <source>
        <dbReference type="EMBL" id="KAA0039931.1"/>
    </source>
</evidence>
<sequence>MQQWNDLKAYLTVPDIPLWRLNSDGLFSITSVKQAIHTSEQRDLSNFEPTVFKNQWKSSLPKNANSLSGPLSMNASIQLTNCKEDYQIGDSIQTGAFCVKKLQENINAICSSLANMFKIYGREIGKLD</sequence>
<protein>
    <submittedName>
        <fullName evidence="1">LINE-1 retrotransposable element ORF2 protein</fullName>
    </submittedName>
</protein>
<reference evidence="1 2" key="1">
    <citation type="submission" date="2019-08" db="EMBL/GenBank/DDBJ databases">
        <title>Draft genome sequences of two oriental melons (Cucumis melo L. var makuwa).</title>
        <authorList>
            <person name="Kwon S.-Y."/>
        </authorList>
    </citation>
    <scope>NUCLEOTIDE SEQUENCE [LARGE SCALE GENOMIC DNA]</scope>
    <source>
        <strain evidence="2">cv. SW 3</strain>
        <tissue evidence="1">Leaf</tissue>
    </source>
</reference>
<organism evidence="1 2">
    <name type="scientific">Cucumis melo var. makuwa</name>
    <name type="common">Oriental melon</name>
    <dbReference type="NCBI Taxonomy" id="1194695"/>
    <lineage>
        <taxon>Eukaryota</taxon>
        <taxon>Viridiplantae</taxon>
        <taxon>Streptophyta</taxon>
        <taxon>Embryophyta</taxon>
        <taxon>Tracheophyta</taxon>
        <taxon>Spermatophyta</taxon>
        <taxon>Magnoliopsida</taxon>
        <taxon>eudicotyledons</taxon>
        <taxon>Gunneridae</taxon>
        <taxon>Pentapetalae</taxon>
        <taxon>rosids</taxon>
        <taxon>fabids</taxon>
        <taxon>Cucurbitales</taxon>
        <taxon>Cucurbitaceae</taxon>
        <taxon>Benincaseae</taxon>
        <taxon>Cucumis</taxon>
    </lineage>
</organism>
<dbReference type="Proteomes" id="UP000321393">
    <property type="component" value="Unassembled WGS sequence"/>
</dbReference>
<proteinExistence type="predicted"/>
<gene>
    <name evidence="1" type="ORF">E6C27_scaffold122G002110</name>
</gene>
<dbReference type="EMBL" id="SSTE01018075">
    <property type="protein sequence ID" value="KAA0039931.1"/>
    <property type="molecule type" value="Genomic_DNA"/>
</dbReference>